<dbReference type="InterPro" id="IPR001789">
    <property type="entry name" value="Sig_transdc_resp-reg_receiver"/>
</dbReference>
<dbReference type="PANTHER" id="PTHR44591">
    <property type="entry name" value="STRESS RESPONSE REGULATOR PROTEIN 1"/>
    <property type="match status" value="1"/>
</dbReference>
<accession>A0A532UNS0</accession>
<sequence length="172" mass="19129">MNVTNKYVLVVDDEEDVRNYLKTALQDAGFRVVTAGDGFEAIEMVKKEVPDLISLDLVMPKKSGAMFHRELKKNKEWAKVPVLIVTGHAHDDLGKADLEELTMSGPGIYLEKPVSPKAYVKAVCQLLNIDPPKTGAVEGEKPKEDQLRSELFQKLNKADSEALKRALKALKK</sequence>
<dbReference type="Proteomes" id="UP000319619">
    <property type="component" value="Unassembled WGS sequence"/>
</dbReference>
<gene>
    <name evidence="4" type="ORF">CEE37_14965</name>
</gene>
<dbReference type="Pfam" id="PF00072">
    <property type="entry name" value="Response_reg"/>
    <property type="match status" value="1"/>
</dbReference>
<dbReference type="SMART" id="SM00448">
    <property type="entry name" value="REC"/>
    <property type="match status" value="1"/>
</dbReference>
<evidence type="ECO:0000259" key="3">
    <source>
        <dbReference type="PROSITE" id="PS50110"/>
    </source>
</evidence>
<name>A0A532UNS0_UNCL8</name>
<protein>
    <submittedName>
        <fullName evidence="4">Response regulator</fullName>
    </submittedName>
</protein>
<evidence type="ECO:0000256" key="2">
    <source>
        <dbReference type="PROSITE-ProRule" id="PRU00169"/>
    </source>
</evidence>
<dbReference type="Gene3D" id="3.40.50.2300">
    <property type="match status" value="1"/>
</dbReference>
<organism evidence="4 5">
    <name type="scientific">candidate division LCP-89 bacterium B3_LCP</name>
    <dbReference type="NCBI Taxonomy" id="2012998"/>
    <lineage>
        <taxon>Bacteria</taxon>
        <taxon>Pseudomonadati</taxon>
        <taxon>Bacteria division LCP-89</taxon>
    </lineage>
</organism>
<evidence type="ECO:0000313" key="5">
    <source>
        <dbReference type="Proteomes" id="UP000319619"/>
    </source>
</evidence>
<dbReference type="GO" id="GO:0000160">
    <property type="term" value="P:phosphorelay signal transduction system"/>
    <property type="evidence" value="ECO:0007669"/>
    <property type="project" value="InterPro"/>
</dbReference>
<feature type="domain" description="Response regulatory" evidence="3">
    <location>
        <begin position="7"/>
        <end position="127"/>
    </location>
</feature>
<dbReference type="PANTHER" id="PTHR44591:SF3">
    <property type="entry name" value="RESPONSE REGULATORY DOMAIN-CONTAINING PROTEIN"/>
    <property type="match status" value="1"/>
</dbReference>
<dbReference type="InterPro" id="IPR050595">
    <property type="entry name" value="Bact_response_regulator"/>
</dbReference>
<dbReference type="InterPro" id="IPR011006">
    <property type="entry name" value="CheY-like_superfamily"/>
</dbReference>
<evidence type="ECO:0000313" key="4">
    <source>
        <dbReference type="EMBL" id="TKJ36578.1"/>
    </source>
</evidence>
<dbReference type="CDD" id="cd00156">
    <property type="entry name" value="REC"/>
    <property type="match status" value="1"/>
</dbReference>
<dbReference type="PROSITE" id="PS50110">
    <property type="entry name" value="RESPONSE_REGULATORY"/>
    <property type="match status" value="1"/>
</dbReference>
<proteinExistence type="predicted"/>
<dbReference type="AlphaFoldDB" id="A0A532UNS0"/>
<reference evidence="4 5" key="1">
    <citation type="submission" date="2017-06" db="EMBL/GenBank/DDBJ databases">
        <title>Novel microbial phyla capable of carbon fixation and sulfur reduction in deep-sea sediments.</title>
        <authorList>
            <person name="Huang J."/>
            <person name="Baker B."/>
            <person name="Wang Y."/>
        </authorList>
    </citation>
    <scope>NUCLEOTIDE SEQUENCE [LARGE SCALE GENOMIC DNA]</scope>
    <source>
        <strain evidence="4">B3_LCP</strain>
    </source>
</reference>
<evidence type="ECO:0000256" key="1">
    <source>
        <dbReference type="ARBA" id="ARBA00022553"/>
    </source>
</evidence>
<dbReference type="EMBL" id="NJBN01000016">
    <property type="protein sequence ID" value="TKJ36578.1"/>
    <property type="molecule type" value="Genomic_DNA"/>
</dbReference>
<dbReference type="SUPFAM" id="SSF52172">
    <property type="entry name" value="CheY-like"/>
    <property type="match status" value="1"/>
</dbReference>
<feature type="modified residue" description="4-aspartylphosphate" evidence="2">
    <location>
        <position position="56"/>
    </location>
</feature>
<keyword evidence="1 2" id="KW-0597">Phosphoprotein</keyword>
<comment type="caution">
    <text evidence="4">The sequence shown here is derived from an EMBL/GenBank/DDBJ whole genome shotgun (WGS) entry which is preliminary data.</text>
</comment>